<evidence type="ECO:0000256" key="5">
    <source>
        <dbReference type="ARBA" id="ARBA00011738"/>
    </source>
</evidence>
<dbReference type="PANTHER" id="PTHR10314">
    <property type="entry name" value="CYSTATHIONINE BETA-SYNTHASE"/>
    <property type="match status" value="1"/>
</dbReference>
<accession>A0A164J0N9</accession>
<dbReference type="OrthoDB" id="4685698at2"/>
<evidence type="ECO:0000313" key="12">
    <source>
        <dbReference type="Proteomes" id="UP000076512"/>
    </source>
</evidence>
<evidence type="ECO:0000256" key="2">
    <source>
        <dbReference type="ARBA" id="ARBA00004056"/>
    </source>
</evidence>
<dbReference type="RefSeq" id="WP_067578038.1">
    <property type="nucleotide sequence ID" value="NZ_JABMCZ010000003.1"/>
</dbReference>
<evidence type="ECO:0000256" key="3">
    <source>
        <dbReference type="ARBA" id="ARBA00004924"/>
    </source>
</evidence>
<protein>
    <recommendedName>
        <fullName evidence="7">N-(2-amino-2-carboxyethyl)-L-glutamate synthase</fullName>
        <ecNumber evidence="6">2.5.1.140</ecNumber>
    </recommendedName>
</protein>
<evidence type="ECO:0000256" key="1">
    <source>
        <dbReference type="ARBA" id="ARBA00001933"/>
    </source>
</evidence>
<keyword evidence="8" id="KW-0808">Transferase</keyword>
<evidence type="ECO:0000256" key="9">
    <source>
        <dbReference type="ARBA" id="ARBA00022898"/>
    </source>
</evidence>
<dbReference type="Gene3D" id="3.40.50.1100">
    <property type="match status" value="2"/>
</dbReference>
<evidence type="ECO:0000313" key="11">
    <source>
        <dbReference type="EMBL" id="KZM69926.1"/>
    </source>
</evidence>
<dbReference type="GO" id="GO:0016765">
    <property type="term" value="F:transferase activity, transferring alkyl or aryl (other than methyl) groups"/>
    <property type="evidence" value="ECO:0007669"/>
    <property type="project" value="UniProtKB-ARBA"/>
</dbReference>
<name>A0A164J0N9_9NOCA</name>
<dbReference type="InterPro" id="IPR050214">
    <property type="entry name" value="Cys_Synth/Cystath_Beta-Synth"/>
</dbReference>
<proteinExistence type="inferred from homology"/>
<feature type="domain" description="Tryptophan synthase beta chain-like PALP" evidence="10">
    <location>
        <begin position="9"/>
        <end position="298"/>
    </location>
</feature>
<sequence length="333" mass="35487">MGVKHGGILSTIGETPLVELVKLSSGLDFRVYAKLEMANPGGSIKDRSALSMLADRIASGELVPGRSTVVESSSGNLAVGIAQICRYHGIRFICVVDAKTSSHNIGMLHAYGAEVEMVNRPGADGEYLPSRIRRVQEIADTLPGAYWPNQYANLLNPRAHEQTMREIVSALDAPVDYLFSAVSSFGTLRGCAQYVAAHSLSTRLVAVDAVGSRIFDGQPAAKRLLPGHGAAIRPALFDRDAAHEVVHVTDGDCVRACRRLVATEAILAGASSGAVVAALLHKAPEIPAGSRCVLILADRGDRYLQTVFSDDWVDRNLNLNLAGDKQLQGALPN</sequence>
<comment type="function">
    <text evidence="2">Catalyzes the synthesis of N-((2S)-2-amino-2-carboxyethyl)-L-glutamate (ACEGA) from O-phospho-L-serine and L-glutamate. Involved in the biosynthesis of L-2,3-diaminopropionic acid (L-Dap), a precursor of staphyloferrin B and antibiotics.</text>
</comment>
<dbReference type="GO" id="GO:0006535">
    <property type="term" value="P:cysteine biosynthetic process from serine"/>
    <property type="evidence" value="ECO:0007669"/>
    <property type="project" value="InterPro"/>
</dbReference>
<dbReference type="InterPro" id="IPR001926">
    <property type="entry name" value="TrpB-like_PALP"/>
</dbReference>
<gene>
    <name evidence="11" type="ORF">AWN90_04790</name>
</gene>
<comment type="subunit">
    <text evidence="5">Homodimer.</text>
</comment>
<dbReference type="EC" id="2.5.1.140" evidence="6"/>
<comment type="pathway">
    <text evidence="3">Siderophore biosynthesis.</text>
</comment>
<dbReference type="SUPFAM" id="SSF53686">
    <property type="entry name" value="Tryptophan synthase beta subunit-like PLP-dependent enzymes"/>
    <property type="match status" value="1"/>
</dbReference>
<evidence type="ECO:0000256" key="7">
    <source>
        <dbReference type="ARBA" id="ARBA00016985"/>
    </source>
</evidence>
<dbReference type="InterPro" id="IPR036052">
    <property type="entry name" value="TrpB-like_PALP_sf"/>
</dbReference>
<dbReference type="EMBL" id="LWGR01000016">
    <property type="protein sequence ID" value="KZM69926.1"/>
    <property type="molecule type" value="Genomic_DNA"/>
</dbReference>
<keyword evidence="9" id="KW-0663">Pyridoxal phosphate</keyword>
<organism evidence="11 12">
    <name type="scientific">Nocardia terpenica</name>
    <dbReference type="NCBI Taxonomy" id="455432"/>
    <lineage>
        <taxon>Bacteria</taxon>
        <taxon>Bacillati</taxon>
        <taxon>Actinomycetota</taxon>
        <taxon>Actinomycetes</taxon>
        <taxon>Mycobacteriales</taxon>
        <taxon>Nocardiaceae</taxon>
        <taxon>Nocardia</taxon>
    </lineage>
</organism>
<dbReference type="PROSITE" id="PS00901">
    <property type="entry name" value="CYS_SYNTHASE"/>
    <property type="match status" value="1"/>
</dbReference>
<dbReference type="CDD" id="cd01561">
    <property type="entry name" value="CBS_like"/>
    <property type="match status" value="1"/>
</dbReference>
<evidence type="ECO:0000256" key="4">
    <source>
        <dbReference type="ARBA" id="ARBA00008519"/>
    </source>
</evidence>
<dbReference type="Proteomes" id="UP000076512">
    <property type="component" value="Unassembled WGS sequence"/>
</dbReference>
<dbReference type="AlphaFoldDB" id="A0A164J0N9"/>
<keyword evidence="12" id="KW-1185">Reference proteome</keyword>
<dbReference type="InterPro" id="IPR023927">
    <property type="entry name" value="SbnA"/>
</dbReference>
<dbReference type="STRING" id="455432.AWN90_04790"/>
<reference evidence="11 12" key="1">
    <citation type="submission" date="2016-04" db="EMBL/GenBank/DDBJ databases">
        <authorList>
            <person name="Evans L.H."/>
            <person name="Alamgir A."/>
            <person name="Owens N."/>
            <person name="Weber N.D."/>
            <person name="Virtaneva K."/>
            <person name="Barbian K."/>
            <person name="Babar A."/>
            <person name="Rosenke K."/>
        </authorList>
    </citation>
    <scope>NUCLEOTIDE SEQUENCE [LARGE SCALE GENOMIC DNA]</scope>
    <source>
        <strain evidence="11 12">IFM 0406</strain>
    </source>
</reference>
<dbReference type="Pfam" id="PF00291">
    <property type="entry name" value="PALP"/>
    <property type="match status" value="1"/>
</dbReference>
<comment type="similarity">
    <text evidence="4">Belongs to the cysteine synthase/cystathionine beta-synthase family. SbnA subfamily.</text>
</comment>
<comment type="caution">
    <text evidence="11">The sequence shown here is derived from an EMBL/GenBank/DDBJ whole genome shotgun (WGS) entry which is preliminary data.</text>
</comment>
<evidence type="ECO:0000259" key="10">
    <source>
        <dbReference type="Pfam" id="PF00291"/>
    </source>
</evidence>
<comment type="cofactor">
    <cofactor evidence="1">
        <name>pyridoxal 5'-phosphate</name>
        <dbReference type="ChEBI" id="CHEBI:597326"/>
    </cofactor>
</comment>
<dbReference type="NCBIfam" id="TIGR03945">
    <property type="entry name" value="PLP_SbnA_fam"/>
    <property type="match status" value="1"/>
</dbReference>
<evidence type="ECO:0000256" key="6">
    <source>
        <dbReference type="ARBA" id="ARBA00012331"/>
    </source>
</evidence>
<evidence type="ECO:0000256" key="8">
    <source>
        <dbReference type="ARBA" id="ARBA00022679"/>
    </source>
</evidence>
<dbReference type="InterPro" id="IPR001216">
    <property type="entry name" value="P-phosphate_BS"/>
</dbReference>